<dbReference type="PANTHER" id="PTHR24043:SF8">
    <property type="entry name" value="EGF-LIKE DOMAIN-CONTAINING PROTEIN"/>
    <property type="match status" value="1"/>
</dbReference>
<evidence type="ECO:0000256" key="1">
    <source>
        <dbReference type="ARBA" id="ARBA00022536"/>
    </source>
</evidence>
<evidence type="ECO:0000313" key="7">
    <source>
        <dbReference type="RefSeq" id="XP_022306412.1"/>
    </source>
</evidence>
<dbReference type="OrthoDB" id="10252017at2759"/>
<accession>A0A8B8BSU8</accession>
<evidence type="ECO:0000259" key="5">
    <source>
        <dbReference type="SMART" id="SM00181"/>
    </source>
</evidence>
<dbReference type="AlphaFoldDB" id="A0A8B8BSU8"/>
<dbReference type="GeneID" id="111112850"/>
<evidence type="ECO:0000313" key="6">
    <source>
        <dbReference type="Proteomes" id="UP000694844"/>
    </source>
</evidence>
<feature type="domain" description="EGF-like" evidence="5">
    <location>
        <begin position="196"/>
        <end position="230"/>
    </location>
</feature>
<dbReference type="RefSeq" id="XP_022306412.1">
    <property type="nucleotide sequence ID" value="XM_022450704.1"/>
</dbReference>
<dbReference type="InterPro" id="IPR042635">
    <property type="entry name" value="MEGF10/SREC1/2-like"/>
</dbReference>
<keyword evidence="3" id="KW-0812">Transmembrane</keyword>
<sequence>MRILCFLIGVVFNLIDFLSALDNIALYRPAYQQYQYPGVPGNLTEASNGVDGLKSNLDFPGGQCVISENNRQNATWWVNLTRILSIHHITIYFRTGNTEWGLSNGYVPRTLGFSLYVSNTTNKSEGHLCFKDTVYTLSTIPAVLNTTCPVHGQYVIYYNERLPGVSYPEGYSQYAFNDLCEVEVYGCPRSGYYGNNCSVPCPDPQCNYCDLDTGICRGGCNPGYKGHRCELECVDGFYGDGCKKTCGHCTDMTQCHHVTGTCLSGCKKGYKGDNCMQACSTGYYGDNCNMNCGNCFNDETCHFINGSCLSGCRIGYQLPFCAKECYNNMYGAGCTETCGQCRDSNPCHHINGSCVDGCAPGFKGTLCIEECNIGYYGIGCLQECSTFCKTSRDCHHVTGYCKDGCKSGWQGNDCLEVYKPMDSCNNQQSSFYIVLGLFCVSLLLNGVLIAYIIIQRKSRNKPAKVYQPESPTRKMHVGQDGKSEFDSVNEGYQELGELGKSNTPYDTLQ</sequence>
<keyword evidence="3" id="KW-0472">Membrane</keyword>
<gene>
    <name evidence="7" type="primary">LOC111112850</name>
</gene>
<dbReference type="SMART" id="SM00181">
    <property type="entry name" value="EGF"/>
    <property type="match status" value="5"/>
</dbReference>
<dbReference type="Gene3D" id="2.60.120.260">
    <property type="entry name" value="Galactose-binding domain-like"/>
    <property type="match status" value="1"/>
</dbReference>
<protein>
    <submittedName>
        <fullName evidence="7">Protein draper-like isoform X2</fullName>
    </submittedName>
</protein>
<organism evidence="6 7">
    <name type="scientific">Crassostrea virginica</name>
    <name type="common">Eastern oyster</name>
    <dbReference type="NCBI Taxonomy" id="6565"/>
    <lineage>
        <taxon>Eukaryota</taxon>
        <taxon>Metazoa</taxon>
        <taxon>Spiralia</taxon>
        <taxon>Lophotrochozoa</taxon>
        <taxon>Mollusca</taxon>
        <taxon>Bivalvia</taxon>
        <taxon>Autobranchia</taxon>
        <taxon>Pteriomorphia</taxon>
        <taxon>Ostreida</taxon>
        <taxon>Ostreoidea</taxon>
        <taxon>Ostreidae</taxon>
        <taxon>Crassostrea</taxon>
    </lineage>
</organism>
<dbReference type="GO" id="GO:0005044">
    <property type="term" value="F:scavenger receptor activity"/>
    <property type="evidence" value="ECO:0007669"/>
    <property type="project" value="InterPro"/>
</dbReference>
<feature type="domain" description="EGF-like" evidence="5">
    <location>
        <begin position="333"/>
        <end position="368"/>
    </location>
</feature>
<dbReference type="InterPro" id="IPR000742">
    <property type="entry name" value="EGF"/>
</dbReference>
<feature type="domain" description="EGF-like" evidence="5">
    <location>
        <begin position="241"/>
        <end position="276"/>
    </location>
</feature>
<evidence type="ECO:0000256" key="2">
    <source>
        <dbReference type="SAM" id="MobiDB-lite"/>
    </source>
</evidence>
<feature type="domain" description="EGF-like" evidence="5">
    <location>
        <begin position="287"/>
        <end position="322"/>
    </location>
</feature>
<evidence type="ECO:0000256" key="4">
    <source>
        <dbReference type="SAM" id="SignalP"/>
    </source>
</evidence>
<dbReference type="InterPro" id="IPR008979">
    <property type="entry name" value="Galactose-bd-like_sf"/>
</dbReference>
<feature type="region of interest" description="Disordered" evidence="2">
    <location>
        <begin position="463"/>
        <end position="486"/>
    </location>
</feature>
<dbReference type="PANTHER" id="PTHR24043">
    <property type="entry name" value="SCAVENGER RECEPTOR CLASS F"/>
    <property type="match status" value="1"/>
</dbReference>
<feature type="transmembrane region" description="Helical" evidence="3">
    <location>
        <begin position="431"/>
        <end position="454"/>
    </location>
</feature>
<evidence type="ECO:0000256" key="3">
    <source>
        <dbReference type="SAM" id="Phobius"/>
    </source>
</evidence>
<dbReference type="SUPFAM" id="SSF49785">
    <property type="entry name" value="Galactose-binding domain-like"/>
    <property type="match status" value="1"/>
</dbReference>
<keyword evidence="6" id="KW-1185">Reference proteome</keyword>
<name>A0A8B8BSU8_CRAVI</name>
<keyword evidence="3" id="KW-1133">Transmembrane helix</keyword>
<dbReference type="Gene3D" id="2.170.300.10">
    <property type="entry name" value="Tie2 ligand-binding domain superfamily"/>
    <property type="match status" value="1"/>
</dbReference>
<proteinExistence type="predicted"/>
<dbReference type="Proteomes" id="UP000694844">
    <property type="component" value="Chromosome 9"/>
</dbReference>
<feature type="domain" description="EGF-like" evidence="5">
    <location>
        <begin position="383"/>
        <end position="415"/>
    </location>
</feature>
<keyword evidence="1" id="KW-0245">EGF-like domain</keyword>
<keyword evidence="4" id="KW-0732">Signal</keyword>
<reference evidence="7" key="1">
    <citation type="submission" date="2025-08" db="UniProtKB">
        <authorList>
            <consortium name="RefSeq"/>
        </authorList>
    </citation>
    <scope>IDENTIFICATION</scope>
    <source>
        <tissue evidence="7">Whole sample</tissue>
    </source>
</reference>
<feature type="signal peptide" evidence="4">
    <location>
        <begin position="1"/>
        <end position="20"/>
    </location>
</feature>
<feature type="chain" id="PRO_5034326714" evidence="4">
    <location>
        <begin position="21"/>
        <end position="509"/>
    </location>
</feature>